<name>A0A9P8CBG9_9HELO</name>
<reference evidence="2" key="1">
    <citation type="journal article" date="2021" name="IMA Fungus">
        <title>Genomic characterization of three marine fungi, including Emericellopsis atlantica sp. nov. with signatures of a generalist lifestyle and marine biomass degradation.</title>
        <authorList>
            <person name="Hagestad O.C."/>
            <person name="Hou L."/>
            <person name="Andersen J.H."/>
            <person name="Hansen E.H."/>
            <person name="Altermark B."/>
            <person name="Li C."/>
            <person name="Kuhnert E."/>
            <person name="Cox R.J."/>
            <person name="Crous P.W."/>
            <person name="Spatafora J.W."/>
            <person name="Lail K."/>
            <person name="Amirebrahimi M."/>
            <person name="Lipzen A."/>
            <person name="Pangilinan J."/>
            <person name="Andreopoulos W."/>
            <person name="Hayes R.D."/>
            <person name="Ng V."/>
            <person name="Grigoriev I.V."/>
            <person name="Jackson S.A."/>
            <person name="Sutton T.D.S."/>
            <person name="Dobson A.D.W."/>
            <person name="Rama T."/>
        </authorList>
    </citation>
    <scope>NUCLEOTIDE SEQUENCE</scope>
    <source>
        <strain evidence="2">TRa3180A</strain>
    </source>
</reference>
<evidence type="ECO:0000256" key="1">
    <source>
        <dbReference type="SAM" id="MobiDB-lite"/>
    </source>
</evidence>
<dbReference type="EMBL" id="MU254401">
    <property type="protein sequence ID" value="KAG9240582.1"/>
    <property type="molecule type" value="Genomic_DNA"/>
</dbReference>
<comment type="caution">
    <text evidence="2">The sequence shown here is derived from an EMBL/GenBank/DDBJ whole genome shotgun (WGS) entry which is preliminary data.</text>
</comment>
<dbReference type="Proteomes" id="UP000887226">
    <property type="component" value="Unassembled WGS sequence"/>
</dbReference>
<proteinExistence type="predicted"/>
<keyword evidence="3" id="KW-1185">Reference proteome</keyword>
<dbReference type="OrthoDB" id="4146887at2759"/>
<evidence type="ECO:0008006" key="4">
    <source>
        <dbReference type="Google" id="ProtNLM"/>
    </source>
</evidence>
<evidence type="ECO:0000313" key="2">
    <source>
        <dbReference type="EMBL" id="KAG9240582.1"/>
    </source>
</evidence>
<dbReference type="AlphaFoldDB" id="A0A9P8CBG9"/>
<dbReference type="PANTHER" id="PTHR39609:SF1">
    <property type="entry name" value="RFEG"/>
    <property type="match status" value="1"/>
</dbReference>
<feature type="compositionally biased region" description="Basic and acidic residues" evidence="1">
    <location>
        <begin position="328"/>
        <end position="339"/>
    </location>
</feature>
<feature type="region of interest" description="Disordered" evidence="1">
    <location>
        <begin position="92"/>
        <end position="121"/>
    </location>
</feature>
<feature type="compositionally biased region" description="Polar residues" evidence="1">
    <location>
        <begin position="199"/>
        <end position="209"/>
    </location>
</feature>
<feature type="region of interest" description="Disordered" evidence="1">
    <location>
        <begin position="138"/>
        <end position="346"/>
    </location>
</feature>
<evidence type="ECO:0000313" key="3">
    <source>
        <dbReference type="Proteomes" id="UP000887226"/>
    </source>
</evidence>
<dbReference type="PANTHER" id="PTHR39609">
    <property type="entry name" value="RFEG-RELATED"/>
    <property type="match status" value="1"/>
</dbReference>
<feature type="compositionally biased region" description="Low complexity" evidence="1">
    <location>
        <begin position="177"/>
        <end position="192"/>
    </location>
</feature>
<sequence length="346" mass="37867">MSNRPREAGGERSSRALPVVRTNEYFVPKDGIDREVITADVCRYLGNDALVRPGVYTDPKTGARQEGYFITAYRNLTSAMIVDLKADSARWADERRQTQTRGQQPNGISSRDSNGMVRPSNTPVVEYRSSQIHQARQYYGPSGEPSMEPQGYGASQGYPQPSASTGAQGVYDPGPQYPSSSFPNSSGPYSSQPAPGYPQAQSYTNQNPYYSVAANLAPEQRPEASRSMPSGAANVQYGAQSYQSPQQPQGVSRLYSQPGPSPVSASAQYAHQEADPYQYGRAAPTATSYESPGPEMYDGRAYQPDVPGYSQPSMHSSSVAPSGSTSSHKRDREREVERDRRHRSHR</sequence>
<accession>A0A9P8CBG9</accession>
<feature type="compositionally biased region" description="Polar residues" evidence="1">
    <location>
        <begin position="99"/>
        <end position="121"/>
    </location>
</feature>
<protein>
    <recommendedName>
        <fullName evidence="4">Transcription factor RfeG</fullName>
    </recommendedName>
</protein>
<gene>
    <name evidence="2" type="ORF">BJ878DRAFT_483718</name>
</gene>
<feature type="compositionally biased region" description="Polar residues" evidence="1">
    <location>
        <begin position="157"/>
        <end position="167"/>
    </location>
</feature>
<feature type="compositionally biased region" description="Low complexity" evidence="1">
    <location>
        <begin position="316"/>
        <end position="326"/>
    </location>
</feature>
<organism evidence="2 3">
    <name type="scientific">Calycina marina</name>
    <dbReference type="NCBI Taxonomy" id="1763456"/>
    <lineage>
        <taxon>Eukaryota</taxon>
        <taxon>Fungi</taxon>
        <taxon>Dikarya</taxon>
        <taxon>Ascomycota</taxon>
        <taxon>Pezizomycotina</taxon>
        <taxon>Leotiomycetes</taxon>
        <taxon>Helotiales</taxon>
        <taxon>Pezizellaceae</taxon>
        <taxon>Calycina</taxon>
    </lineage>
</organism>
<feature type="compositionally biased region" description="Polar residues" evidence="1">
    <location>
        <begin position="237"/>
        <end position="250"/>
    </location>
</feature>